<reference evidence="2" key="1">
    <citation type="submission" date="2017-04" db="EMBL/GenBank/DDBJ databases">
        <title>Function of individual gut microbiota members based on whole genome sequencing of pure cultures obtained from chicken caecum.</title>
        <authorList>
            <person name="Medvecky M."/>
            <person name="Cejkova D."/>
            <person name="Polansky O."/>
            <person name="Karasova D."/>
            <person name="Kubasova T."/>
            <person name="Cizek A."/>
            <person name="Rychlik I."/>
        </authorList>
    </citation>
    <scope>NUCLEOTIDE SEQUENCE [LARGE SCALE GENOMIC DNA]</scope>
    <source>
        <strain evidence="2">An67</strain>
    </source>
</reference>
<evidence type="ECO:0000313" key="1">
    <source>
        <dbReference type="EMBL" id="OUN55517.1"/>
    </source>
</evidence>
<accession>A0A1Y3V8N4</accession>
<dbReference type="Gene3D" id="3.90.1480.10">
    <property type="entry name" value="Alpha-2,3-sialyltransferase"/>
    <property type="match status" value="1"/>
</dbReference>
<dbReference type="AlphaFoldDB" id="A0A1Y3V8N4"/>
<sequence>MISDFNGTAMKRIIKAVVNGSKCLFKSLLFCYFRLREKFLYGHYEFSYSSQNKGKRIYILCNGPSLKQDLPELMNDKLFMEEDKICVNYFFYNEVIRELKPTIYCLADPCLFKTAHIGIFNEINGIVDWDMQLIIPLYGSEIIKTIKSMLTNKHITLVAISALLYTGFEKSRYKSWKAGHSVPSFVNISVMASYVALNMGFSDIYLYGVEHTFFENMGVDDENRLYLTDSHFYGSEKRYVLRDGQHWHIKDWLYDKYLTFLEHERIRGYADYLGATIVNCTKNSLIDAYVRLSQIKKYT</sequence>
<dbReference type="Proteomes" id="UP000196329">
    <property type="component" value="Unassembled WGS sequence"/>
</dbReference>
<dbReference type="EMBL" id="NFHS01000003">
    <property type="protein sequence ID" value="OUN55517.1"/>
    <property type="molecule type" value="Genomic_DNA"/>
</dbReference>
<name>A0A1Y3V8N4_BACUN</name>
<gene>
    <name evidence="1" type="ORF">B5G17_07325</name>
</gene>
<comment type="caution">
    <text evidence="1">The sequence shown here is derived from an EMBL/GenBank/DDBJ whole genome shotgun (WGS) entry which is preliminary data.</text>
</comment>
<proteinExistence type="predicted"/>
<evidence type="ECO:0008006" key="3">
    <source>
        <dbReference type="Google" id="ProtNLM"/>
    </source>
</evidence>
<protein>
    <recommendedName>
        <fullName evidence="3">DUF115 domain-containing protein</fullName>
    </recommendedName>
</protein>
<organism evidence="1 2">
    <name type="scientific">Bacteroides uniformis</name>
    <dbReference type="NCBI Taxonomy" id="820"/>
    <lineage>
        <taxon>Bacteria</taxon>
        <taxon>Pseudomonadati</taxon>
        <taxon>Bacteroidota</taxon>
        <taxon>Bacteroidia</taxon>
        <taxon>Bacteroidales</taxon>
        <taxon>Bacteroidaceae</taxon>
        <taxon>Bacteroides</taxon>
    </lineage>
</organism>
<evidence type="ECO:0000313" key="2">
    <source>
        <dbReference type="Proteomes" id="UP000196329"/>
    </source>
</evidence>